<name>B7K4Y2_RIPO1</name>
<organism evidence="1 2">
    <name type="scientific">Rippkaea orientalis (strain PCC 8801 / RF-1)</name>
    <name type="common">Cyanothece sp. (strain PCC 8801)</name>
    <dbReference type="NCBI Taxonomy" id="41431"/>
    <lineage>
        <taxon>Bacteria</taxon>
        <taxon>Bacillati</taxon>
        <taxon>Cyanobacteriota</taxon>
        <taxon>Cyanophyceae</taxon>
        <taxon>Oscillatoriophycideae</taxon>
        <taxon>Chroococcales</taxon>
        <taxon>Aphanothecaceae</taxon>
        <taxon>Rippkaea</taxon>
        <taxon>Rippkaea orientalis</taxon>
    </lineage>
</organism>
<dbReference type="RefSeq" id="WP_012595905.1">
    <property type="nucleotide sequence ID" value="NC_011726.1"/>
</dbReference>
<keyword evidence="2" id="KW-1185">Reference proteome</keyword>
<dbReference type="Proteomes" id="UP000008204">
    <property type="component" value="Chromosome"/>
</dbReference>
<dbReference type="OrthoDB" id="9982717at2"/>
<dbReference type="EMBL" id="CP001287">
    <property type="protein sequence ID" value="ACK66638.1"/>
    <property type="molecule type" value="Genomic_DNA"/>
</dbReference>
<protein>
    <submittedName>
        <fullName evidence="1">Uncharacterized protein</fullName>
    </submittedName>
</protein>
<dbReference type="eggNOG" id="ENOG502ZFD2">
    <property type="taxonomic scope" value="Bacteria"/>
</dbReference>
<gene>
    <name evidence="1" type="ordered locus">PCC8801_2634</name>
</gene>
<reference evidence="2" key="1">
    <citation type="journal article" date="2011" name="MBio">
        <title>Novel metabolic attributes of the genus Cyanothece, comprising a group of unicellular nitrogen-fixing Cyanobacteria.</title>
        <authorList>
            <person name="Bandyopadhyay A."/>
            <person name="Elvitigala T."/>
            <person name="Welsh E."/>
            <person name="Stockel J."/>
            <person name="Liberton M."/>
            <person name="Min H."/>
            <person name="Sherman L.A."/>
            <person name="Pakrasi H.B."/>
        </authorList>
    </citation>
    <scope>NUCLEOTIDE SEQUENCE [LARGE SCALE GENOMIC DNA]</scope>
    <source>
        <strain evidence="2">PCC 8801</strain>
    </source>
</reference>
<proteinExistence type="predicted"/>
<dbReference type="KEGG" id="cyp:PCC8801_2634"/>
<dbReference type="AlphaFoldDB" id="B7K4Y2"/>
<accession>B7K4Y2</accession>
<evidence type="ECO:0000313" key="2">
    <source>
        <dbReference type="Proteomes" id="UP000008204"/>
    </source>
</evidence>
<dbReference type="HOGENOM" id="CLU_2478129_0_0_3"/>
<evidence type="ECO:0000313" key="1">
    <source>
        <dbReference type="EMBL" id="ACK66638.1"/>
    </source>
</evidence>
<sequence length="87" mass="9510">MINTTSLNTKLSLSAEGCEVLENTAQQLGIDLTELWQKIASKEIILVQSEKIEDLLDTISGLKGLLSAKEEGTTSWEEIKAEAESDD</sequence>